<dbReference type="EC" id="3.5.1.28" evidence="3"/>
<protein>
    <submittedName>
        <fullName evidence="3">N-acetylmuramoyl-L-alanine amidase</fullName>
        <ecNumber evidence="3">3.5.1.28</ecNumber>
    </submittedName>
</protein>
<sequence length="236" mass="26459">MGKRRLELMMAVLILAGAFYVGRLGAQMRQMRHQTTAAVSQEAKVRKVVVDAGHGGFDSGKVGINGALEKDINLEIARKVQRKLEQAGISTLMTRETDQGLYDDGEENKKQQDMKRRCSLINESEADLAVSIHQNSYTQESICGPQVFYYETSVKGRNLAEILQETLNQNLEIARPRAGKANDTYYLLRKTEIPTVIVECGFLSNTEEAEKLMKEVYQEKIAQAICEGVQKFLHTA</sequence>
<dbReference type="EMBL" id="JAOQKE010000005">
    <property type="protein sequence ID" value="MCU6725078.1"/>
    <property type="molecule type" value="Genomic_DNA"/>
</dbReference>
<proteinExistence type="predicted"/>
<dbReference type="SMART" id="SM00646">
    <property type="entry name" value="Ami_3"/>
    <property type="match status" value="1"/>
</dbReference>
<name>A0ABT2SKS6_9FIRM</name>
<dbReference type="InterPro" id="IPR050695">
    <property type="entry name" value="N-acetylmuramoyl_amidase_3"/>
</dbReference>
<keyword evidence="1 3" id="KW-0378">Hydrolase</keyword>
<gene>
    <name evidence="3" type="ORF">OCV47_06900</name>
</gene>
<dbReference type="Gene3D" id="3.40.630.40">
    <property type="entry name" value="Zn-dependent exopeptidases"/>
    <property type="match status" value="1"/>
</dbReference>
<keyword evidence="4" id="KW-1185">Reference proteome</keyword>
<evidence type="ECO:0000259" key="2">
    <source>
        <dbReference type="SMART" id="SM00646"/>
    </source>
</evidence>
<accession>A0ABT2SKS6</accession>
<evidence type="ECO:0000313" key="4">
    <source>
        <dbReference type="Proteomes" id="UP001652338"/>
    </source>
</evidence>
<dbReference type="InterPro" id="IPR002508">
    <property type="entry name" value="MurNAc-LAA_cat"/>
</dbReference>
<dbReference type="SUPFAM" id="SSF53187">
    <property type="entry name" value="Zn-dependent exopeptidases"/>
    <property type="match status" value="1"/>
</dbReference>
<organism evidence="3 4">
    <name type="scientific">Muricoprocola aceti</name>
    <dbReference type="NCBI Taxonomy" id="2981772"/>
    <lineage>
        <taxon>Bacteria</taxon>
        <taxon>Bacillati</taxon>
        <taxon>Bacillota</taxon>
        <taxon>Clostridia</taxon>
        <taxon>Lachnospirales</taxon>
        <taxon>Lachnospiraceae</taxon>
        <taxon>Muricoprocola</taxon>
    </lineage>
</organism>
<reference evidence="3 4" key="1">
    <citation type="journal article" date="2021" name="ISME Commun">
        <title>Automated analysis of genomic sequences facilitates high-throughput and comprehensive description of bacteria.</title>
        <authorList>
            <person name="Hitch T.C.A."/>
        </authorList>
    </citation>
    <scope>NUCLEOTIDE SEQUENCE [LARGE SCALE GENOMIC DNA]</scope>
    <source>
        <strain evidence="3 4">Sanger_29</strain>
    </source>
</reference>
<comment type="caution">
    <text evidence="3">The sequence shown here is derived from an EMBL/GenBank/DDBJ whole genome shotgun (WGS) entry which is preliminary data.</text>
</comment>
<dbReference type="CDD" id="cd02696">
    <property type="entry name" value="MurNAc-LAA"/>
    <property type="match status" value="1"/>
</dbReference>
<dbReference type="Pfam" id="PF01520">
    <property type="entry name" value="Amidase_3"/>
    <property type="match status" value="1"/>
</dbReference>
<dbReference type="GO" id="GO:0008745">
    <property type="term" value="F:N-acetylmuramoyl-L-alanine amidase activity"/>
    <property type="evidence" value="ECO:0007669"/>
    <property type="project" value="UniProtKB-EC"/>
</dbReference>
<evidence type="ECO:0000256" key="1">
    <source>
        <dbReference type="ARBA" id="ARBA00022801"/>
    </source>
</evidence>
<dbReference type="RefSeq" id="WP_262654472.1">
    <property type="nucleotide sequence ID" value="NZ_JAOQKE010000005.1"/>
</dbReference>
<feature type="domain" description="MurNAc-LAA" evidence="2">
    <location>
        <begin position="118"/>
        <end position="230"/>
    </location>
</feature>
<dbReference type="PANTHER" id="PTHR30404:SF0">
    <property type="entry name" value="N-ACETYLMURAMOYL-L-ALANINE AMIDASE AMIC"/>
    <property type="match status" value="1"/>
</dbReference>
<evidence type="ECO:0000313" key="3">
    <source>
        <dbReference type="EMBL" id="MCU6725078.1"/>
    </source>
</evidence>
<dbReference type="PANTHER" id="PTHR30404">
    <property type="entry name" value="N-ACETYLMURAMOYL-L-ALANINE AMIDASE"/>
    <property type="match status" value="1"/>
</dbReference>
<dbReference type="Proteomes" id="UP001652338">
    <property type="component" value="Unassembled WGS sequence"/>
</dbReference>